<protein>
    <submittedName>
        <fullName evidence="2">Uncharacterized protein</fullName>
    </submittedName>
</protein>
<dbReference type="AlphaFoldDB" id="A0A8R2HQE5"/>
<proteinExistence type="predicted"/>
<accession>A0A8R2HQE5</accession>
<dbReference type="Proteomes" id="UP000005204">
    <property type="component" value="Unassembled WGS sequence"/>
</dbReference>
<name>A0A8R2HQE5_BOMMO</name>
<sequence length="119" mass="13516">MEFMETYCKVVCVIKEEVFLENMAELSFTYINREWKWARTGRRAGEGRCSCRCITSPASRAAPRRPIAKFNAKVMRARVRLRAAMQERPATGVHLTVSSSPTTAPHTASPELHAFQRLT</sequence>
<organism evidence="2 3">
    <name type="scientific">Bombyx mori</name>
    <name type="common">Silk moth</name>
    <dbReference type="NCBI Taxonomy" id="7091"/>
    <lineage>
        <taxon>Eukaryota</taxon>
        <taxon>Metazoa</taxon>
        <taxon>Ecdysozoa</taxon>
        <taxon>Arthropoda</taxon>
        <taxon>Hexapoda</taxon>
        <taxon>Insecta</taxon>
        <taxon>Pterygota</taxon>
        <taxon>Neoptera</taxon>
        <taxon>Endopterygota</taxon>
        <taxon>Lepidoptera</taxon>
        <taxon>Glossata</taxon>
        <taxon>Ditrysia</taxon>
        <taxon>Bombycoidea</taxon>
        <taxon>Bombycidae</taxon>
        <taxon>Bombycinae</taxon>
        <taxon>Bombyx</taxon>
    </lineage>
</organism>
<reference evidence="3" key="1">
    <citation type="journal article" date="2008" name="Insect Biochem. Mol. Biol.">
        <title>The genome of a lepidopteran model insect, the silkworm Bombyx mori.</title>
        <authorList>
            <consortium name="International Silkworm Genome Consortium"/>
        </authorList>
    </citation>
    <scope>NUCLEOTIDE SEQUENCE [LARGE SCALE GENOMIC DNA]</scope>
    <source>
        <strain evidence="3">p50T</strain>
    </source>
</reference>
<feature type="region of interest" description="Disordered" evidence="1">
    <location>
        <begin position="93"/>
        <end position="119"/>
    </location>
</feature>
<evidence type="ECO:0000256" key="1">
    <source>
        <dbReference type="SAM" id="MobiDB-lite"/>
    </source>
</evidence>
<keyword evidence="3" id="KW-1185">Reference proteome</keyword>
<dbReference type="EnsemblMetazoa" id="XM_021347334.2">
    <property type="protein sequence ID" value="XP_021203009.1"/>
    <property type="gene ID" value="LOC105841560"/>
</dbReference>
<evidence type="ECO:0000313" key="2">
    <source>
        <dbReference type="EnsemblMetazoa" id="XP_021203009.1"/>
    </source>
</evidence>
<reference evidence="2" key="2">
    <citation type="submission" date="2022-06" db="UniProtKB">
        <authorList>
            <consortium name="EnsemblMetazoa"/>
        </authorList>
    </citation>
    <scope>IDENTIFICATION</scope>
    <source>
        <strain evidence="2">p50T (Dazao)</strain>
    </source>
</reference>
<evidence type="ECO:0000313" key="3">
    <source>
        <dbReference type="Proteomes" id="UP000005204"/>
    </source>
</evidence>
<feature type="compositionally biased region" description="Low complexity" evidence="1">
    <location>
        <begin position="96"/>
        <end position="110"/>
    </location>
</feature>